<organism evidence="1 2">
    <name type="scientific">Dibothriocephalus latus</name>
    <name type="common">Fish tapeworm</name>
    <name type="synonym">Diphyllobothrium latum</name>
    <dbReference type="NCBI Taxonomy" id="60516"/>
    <lineage>
        <taxon>Eukaryota</taxon>
        <taxon>Metazoa</taxon>
        <taxon>Spiralia</taxon>
        <taxon>Lophotrochozoa</taxon>
        <taxon>Platyhelminthes</taxon>
        <taxon>Cestoda</taxon>
        <taxon>Eucestoda</taxon>
        <taxon>Diphyllobothriidea</taxon>
        <taxon>Diphyllobothriidae</taxon>
        <taxon>Dibothriocephalus</taxon>
    </lineage>
</organism>
<evidence type="ECO:0000313" key="1">
    <source>
        <dbReference type="EMBL" id="VDN38306.1"/>
    </source>
</evidence>
<dbReference type="EMBL" id="UYRU01092834">
    <property type="protein sequence ID" value="VDN38306.1"/>
    <property type="molecule type" value="Genomic_DNA"/>
</dbReference>
<sequence>MVIVNAVAVLLRATRHSISEIHTSNIINIASPATTATTISDAAPTPGVTSAIRTDIVGRLPCLLHGINDRLMGLRLPLLTGNFALSQAPTPTRYQLRGDKEQVLRGRACPLSTVPKVDKLIVPCDFNARLSTDHLAWRIVLGPHALHGFSDNGLLLLRTCAEHGFILTNPLFPPSAAAQGDLDASPISALAPRRLYLHPMA</sequence>
<accession>A0A3P7R526</accession>
<gene>
    <name evidence="1" type="ORF">DILT_LOCUS17574</name>
</gene>
<keyword evidence="2" id="KW-1185">Reference proteome</keyword>
<evidence type="ECO:0008006" key="3">
    <source>
        <dbReference type="Google" id="ProtNLM"/>
    </source>
</evidence>
<reference evidence="1 2" key="1">
    <citation type="submission" date="2018-11" db="EMBL/GenBank/DDBJ databases">
        <authorList>
            <consortium name="Pathogen Informatics"/>
        </authorList>
    </citation>
    <scope>NUCLEOTIDE SEQUENCE [LARGE SCALE GENOMIC DNA]</scope>
</reference>
<protein>
    <recommendedName>
        <fullName evidence="3">Endonuclease/exonuclease/phosphatase domain-containing protein</fullName>
    </recommendedName>
</protein>
<name>A0A3P7R526_DIBLA</name>
<dbReference type="AlphaFoldDB" id="A0A3P7R526"/>
<proteinExistence type="predicted"/>
<dbReference type="OrthoDB" id="10030815at2759"/>
<dbReference type="Proteomes" id="UP000281553">
    <property type="component" value="Unassembled WGS sequence"/>
</dbReference>
<evidence type="ECO:0000313" key="2">
    <source>
        <dbReference type="Proteomes" id="UP000281553"/>
    </source>
</evidence>